<dbReference type="InterPro" id="IPR003746">
    <property type="entry name" value="DUF167"/>
</dbReference>
<dbReference type="Proteomes" id="UP001215503">
    <property type="component" value="Unassembled WGS sequence"/>
</dbReference>
<dbReference type="PANTHER" id="PTHR13420:SF7">
    <property type="entry name" value="UPF0235 PROTEIN C15ORF40"/>
    <property type="match status" value="1"/>
</dbReference>
<dbReference type="InterPro" id="IPR036591">
    <property type="entry name" value="YggU-like_sf"/>
</dbReference>
<reference evidence="3 4" key="1">
    <citation type="submission" date="2023-03" db="EMBL/GenBank/DDBJ databases">
        <title>Fodinicurvata sp. CAU 1616 isolated from sea sendiment.</title>
        <authorList>
            <person name="Kim W."/>
        </authorList>
    </citation>
    <scope>NUCLEOTIDE SEQUENCE [LARGE SCALE GENOMIC DNA]</scope>
    <source>
        <strain evidence="3 4">CAU 1616</strain>
    </source>
</reference>
<evidence type="ECO:0000256" key="2">
    <source>
        <dbReference type="HAMAP-Rule" id="MF_00634"/>
    </source>
</evidence>
<dbReference type="SUPFAM" id="SSF69786">
    <property type="entry name" value="YggU-like"/>
    <property type="match status" value="1"/>
</dbReference>
<accession>A0ABT5YQD3</accession>
<dbReference type="Gene3D" id="3.30.1200.10">
    <property type="entry name" value="YggU-like"/>
    <property type="match status" value="1"/>
</dbReference>
<dbReference type="Pfam" id="PF02594">
    <property type="entry name" value="DUF167"/>
    <property type="match status" value="1"/>
</dbReference>
<evidence type="ECO:0000313" key="3">
    <source>
        <dbReference type="EMBL" id="MDF2096399.1"/>
    </source>
</evidence>
<evidence type="ECO:0000313" key="4">
    <source>
        <dbReference type="Proteomes" id="UP001215503"/>
    </source>
</evidence>
<gene>
    <name evidence="3" type="ORF">P2G67_10470</name>
</gene>
<dbReference type="EMBL" id="JARHUD010000006">
    <property type="protein sequence ID" value="MDF2096399.1"/>
    <property type="molecule type" value="Genomic_DNA"/>
</dbReference>
<dbReference type="SMART" id="SM01152">
    <property type="entry name" value="DUF167"/>
    <property type="match status" value="1"/>
</dbReference>
<dbReference type="PANTHER" id="PTHR13420">
    <property type="entry name" value="UPF0235 PROTEIN C15ORF40"/>
    <property type="match status" value="1"/>
</dbReference>
<dbReference type="NCBIfam" id="TIGR00251">
    <property type="entry name" value="DUF167 family protein"/>
    <property type="match status" value="1"/>
</dbReference>
<sequence length="105" mass="11366">MTAWQQTPEGLRLSVRLQPGARSLGIEGVERLADGRAVLKVKVTAAPESGKANAALIALLAKEWKLRKSDLELIAGQKARNKTLLLRDCGTELQEMLAARYPSTG</sequence>
<dbReference type="HAMAP" id="MF_00634">
    <property type="entry name" value="UPF0235"/>
    <property type="match status" value="1"/>
</dbReference>
<organism evidence="3 4">
    <name type="scientific">Aquibaculum arenosum</name>
    <dbReference type="NCBI Taxonomy" id="3032591"/>
    <lineage>
        <taxon>Bacteria</taxon>
        <taxon>Pseudomonadati</taxon>
        <taxon>Pseudomonadota</taxon>
        <taxon>Alphaproteobacteria</taxon>
        <taxon>Rhodospirillales</taxon>
        <taxon>Rhodovibrionaceae</taxon>
        <taxon>Aquibaculum</taxon>
    </lineage>
</organism>
<comment type="caution">
    <text evidence="3">The sequence shown here is derived from an EMBL/GenBank/DDBJ whole genome shotgun (WGS) entry which is preliminary data.</text>
</comment>
<keyword evidence="4" id="KW-1185">Reference proteome</keyword>
<comment type="similarity">
    <text evidence="1 2">Belongs to the UPF0235 family.</text>
</comment>
<evidence type="ECO:0000256" key="1">
    <source>
        <dbReference type="ARBA" id="ARBA00010364"/>
    </source>
</evidence>
<proteinExistence type="inferred from homology"/>
<protein>
    <recommendedName>
        <fullName evidence="2">UPF0235 protein P2G67_10470</fullName>
    </recommendedName>
</protein>
<dbReference type="RefSeq" id="WP_275822800.1">
    <property type="nucleotide sequence ID" value="NZ_JARHUD010000006.1"/>
</dbReference>
<name>A0ABT5YQD3_9PROT</name>